<keyword evidence="2 5" id="KW-0808">Transferase</keyword>
<dbReference type="AlphaFoldDB" id="A0A017TGZ3"/>
<proteinExistence type="predicted"/>
<keyword evidence="1 5" id="KW-0489">Methyltransferase</keyword>
<dbReference type="RefSeq" id="WP_044236157.1">
    <property type="nucleotide sequence ID" value="NZ_ASRX01000005.1"/>
</dbReference>
<dbReference type="Gene3D" id="3.40.1280.10">
    <property type="match status" value="1"/>
</dbReference>
<dbReference type="InterPro" id="IPR001537">
    <property type="entry name" value="SpoU_MeTrfase"/>
</dbReference>
<accession>A0A017TGZ3</accession>
<organism evidence="5 6">
    <name type="scientific">Chondromyces apiculatus DSM 436</name>
    <dbReference type="NCBI Taxonomy" id="1192034"/>
    <lineage>
        <taxon>Bacteria</taxon>
        <taxon>Pseudomonadati</taxon>
        <taxon>Myxococcota</taxon>
        <taxon>Polyangia</taxon>
        <taxon>Polyangiales</taxon>
        <taxon>Polyangiaceae</taxon>
        <taxon>Chondromyces</taxon>
    </lineage>
</organism>
<protein>
    <submittedName>
        <fullName evidence="5">23S rRNA (Guanosine-2'-O-)-methyltransferase rlmB</fullName>
    </submittedName>
</protein>
<evidence type="ECO:0000256" key="2">
    <source>
        <dbReference type="ARBA" id="ARBA00022679"/>
    </source>
</evidence>
<dbReference type="SUPFAM" id="SSF75217">
    <property type="entry name" value="alpha/beta knot"/>
    <property type="match status" value="1"/>
</dbReference>
<keyword evidence="6" id="KW-1185">Reference proteome</keyword>
<evidence type="ECO:0000256" key="1">
    <source>
        <dbReference type="ARBA" id="ARBA00022603"/>
    </source>
</evidence>
<dbReference type="InterPro" id="IPR029064">
    <property type="entry name" value="Ribosomal_eL30-like_sf"/>
</dbReference>
<dbReference type="InterPro" id="IPR029028">
    <property type="entry name" value="Alpha/beta_knot_MTases"/>
</dbReference>
<dbReference type="Pfam" id="PF00588">
    <property type="entry name" value="SpoU_methylase"/>
    <property type="match status" value="1"/>
</dbReference>
<dbReference type="OrthoDB" id="9785673at2"/>
<dbReference type="GO" id="GO:0003723">
    <property type="term" value="F:RNA binding"/>
    <property type="evidence" value="ECO:0007669"/>
    <property type="project" value="InterPro"/>
</dbReference>
<dbReference type="STRING" id="1192034.CAP_5962"/>
<evidence type="ECO:0000259" key="3">
    <source>
        <dbReference type="Pfam" id="PF00588"/>
    </source>
</evidence>
<dbReference type="Proteomes" id="UP000019678">
    <property type="component" value="Unassembled WGS sequence"/>
</dbReference>
<dbReference type="PANTHER" id="PTHR43191:SF2">
    <property type="entry name" value="RRNA METHYLTRANSFERASE 3, MITOCHONDRIAL"/>
    <property type="match status" value="1"/>
</dbReference>
<evidence type="ECO:0000259" key="4">
    <source>
        <dbReference type="Pfam" id="PF22655"/>
    </source>
</evidence>
<dbReference type="InterPro" id="IPR054578">
    <property type="entry name" value="SpoU_sub_bind-like_N"/>
</dbReference>
<evidence type="ECO:0000313" key="6">
    <source>
        <dbReference type="Proteomes" id="UP000019678"/>
    </source>
</evidence>
<dbReference type="InterPro" id="IPR051259">
    <property type="entry name" value="rRNA_Methyltransferase"/>
</dbReference>
<dbReference type="GO" id="GO:0008173">
    <property type="term" value="F:RNA methyltransferase activity"/>
    <property type="evidence" value="ECO:0007669"/>
    <property type="project" value="InterPro"/>
</dbReference>
<dbReference type="eggNOG" id="COG0566">
    <property type="taxonomic scope" value="Bacteria"/>
</dbReference>
<dbReference type="EMBL" id="ASRX01000005">
    <property type="protein sequence ID" value="EYF08202.1"/>
    <property type="molecule type" value="Genomic_DNA"/>
</dbReference>
<reference evidence="5 6" key="1">
    <citation type="submission" date="2013-05" db="EMBL/GenBank/DDBJ databases">
        <title>Genome assembly of Chondromyces apiculatus DSM 436.</title>
        <authorList>
            <person name="Sharma G."/>
            <person name="Khatri I."/>
            <person name="Kaur C."/>
            <person name="Mayilraj S."/>
            <person name="Subramanian S."/>
        </authorList>
    </citation>
    <scope>NUCLEOTIDE SEQUENCE [LARGE SCALE GENOMIC DNA]</scope>
    <source>
        <strain evidence="5 6">DSM 436</strain>
    </source>
</reference>
<dbReference type="GO" id="GO:0032259">
    <property type="term" value="P:methylation"/>
    <property type="evidence" value="ECO:0007669"/>
    <property type="project" value="UniProtKB-KW"/>
</dbReference>
<dbReference type="SUPFAM" id="SSF55315">
    <property type="entry name" value="L30e-like"/>
    <property type="match status" value="1"/>
</dbReference>
<feature type="domain" description="SpoU L30e-like N-terminal" evidence="4">
    <location>
        <begin position="14"/>
        <end position="96"/>
    </location>
</feature>
<sequence length="276" mass="30745">MPPKLIRVYSEDNHFQRAEVLKRNRTKRHKYGEFFVEGVRSINEALRCGWKINAFLYPRDVQLSGWAREILATSKADAHLELPAALLDKLSEKNESSEIAAIISTPKDDLARIPVRDDLLVLLLDRPTNPGNFGTTIRAAAAFGAHGIVVTGHTADLYDPITVRASVGTLFSQTIVRVSSNNELLPWLEGLKPRIPGLQLVVSGHEGEHQIHECNFRRPTVLVLGNETRGASTLFKDLADETARIPLEGVTTSLNVSCAASIFLYEIARQRRFSRE</sequence>
<name>A0A017TGZ3_9BACT</name>
<dbReference type="Gene3D" id="3.30.1330.30">
    <property type="match status" value="1"/>
</dbReference>
<dbReference type="Pfam" id="PF22655">
    <property type="entry name" value="SpoU_sub_bind_like"/>
    <property type="match status" value="1"/>
</dbReference>
<dbReference type="GO" id="GO:0006396">
    <property type="term" value="P:RNA processing"/>
    <property type="evidence" value="ECO:0007669"/>
    <property type="project" value="InterPro"/>
</dbReference>
<feature type="domain" description="tRNA/rRNA methyltransferase SpoU type" evidence="3">
    <location>
        <begin position="120"/>
        <end position="265"/>
    </location>
</feature>
<gene>
    <name evidence="5" type="ORF">CAP_5962</name>
</gene>
<dbReference type="CDD" id="cd18107">
    <property type="entry name" value="SpoU-like_AviRb"/>
    <property type="match status" value="1"/>
</dbReference>
<comment type="caution">
    <text evidence="5">The sequence shown here is derived from an EMBL/GenBank/DDBJ whole genome shotgun (WGS) entry which is preliminary data.</text>
</comment>
<dbReference type="InterPro" id="IPR029026">
    <property type="entry name" value="tRNA_m1G_MTases_N"/>
</dbReference>
<dbReference type="PANTHER" id="PTHR43191">
    <property type="entry name" value="RRNA METHYLTRANSFERASE 3"/>
    <property type="match status" value="1"/>
</dbReference>
<evidence type="ECO:0000313" key="5">
    <source>
        <dbReference type="EMBL" id="EYF08202.1"/>
    </source>
</evidence>